<gene>
    <name evidence="1" type="ORF">GCM10010394_29520</name>
</gene>
<sequence length="82" mass="8694">MSVVPGACPANTRWNQFRSISAMCWTRPSSVMARTTFARATDNGEGTRARGAALGDEPVGGVVADTVWLPAPRPRRRPAPAG</sequence>
<evidence type="ECO:0000313" key="1">
    <source>
        <dbReference type="EMBL" id="GAA0598040.1"/>
    </source>
</evidence>
<protein>
    <submittedName>
        <fullName evidence="1">Uncharacterized protein</fullName>
    </submittedName>
</protein>
<reference evidence="2" key="1">
    <citation type="journal article" date="2019" name="Int. J. Syst. Evol. Microbiol.">
        <title>The Global Catalogue of Microorganisms (GCM) 10K type strain sequencing project: providing services to taxonomists for standard genome sequencing and annotation.</title>
        <authorList>
            <consortium name="The Broad Institute Genomics Platform"/>
            <consortium name="The Broad Institute Genome Sequencing Center for Infectious Disease"/>
            <person name="Wu L."/>
            <person name="Ma J."/>
        </authorList>
    </citation>
    <scope>NUCLEOTIDE SEQUENCE [LARGE SCALE GENOMIC DNA]</scope>
    <source>
        <strain evidence="2">JCM 5067</strain>
    </source>
</reference>
<keyword evidence="2" id="KW-1185">Reference proteome</keyword>
<dbReference type="Proteomes" id="UP001500668">
    <property type="component" value="Unassembled WGS sequence"/>
</dbReference>
<organism evidence="1 2">
    <name type="scientific">Streptomyces crystallinus</name>
    <dbReference type="NCBI Taxonomy" id="68191"/>
    <lineage>
        <taxon>Bacteria</taxon>
        <taxon>Bacillati</taxon>
        <taxon>Actinomycetota</taxon>
        <taxon>Actinomycetes</taxon>
        <taxon>Kitasatosporales</taxon>
        <taxon>Streptomycetaceae</taxon>
        <taxon>Streptomyces</taxon>
    </lineage>
</organism>
<accession>A0ABN1FUF7</accession>
<evidence type="ECO:0000313" key="2">
    <source>
        <dbReference type="Proteomes" id="UP001500668"/>
    </source>
</evidence>
<comment type="caution">
    <text evidence="1">The sequence shown here is derived from an EMBL/GenBank/DDBJ whole genome shotgun (WGS) entry which is preliminary data.</text>
</comment>
<proteinExistence type="predicted"/>
<name>A0ABN1FUF7_9ACTN</name>
<dbReference type="EMBL" id="BAAACA010000014">
    <property type="protein sequence ID" value="GAA0598040.1"/>
    <property type="molecule type" value="Genomic_DNA"/>
</dbReference>